<keyword evidence="6" id="KW-0378">Hydrolase</keyword>
<feature type="domain" description="Alpha-L-arabinofuranosidase C-terminal" evidence="9">
    <location>
        <begin position="292"/>
        <end position="493"/>
    </location>
</feature>
<dbReference type="Gene3D" id="2.60.40.1180">
    <property type="entry name" value="Golgi alpha-mannosidase II"/>
    <property type="match status" value="1"/>
</dbReference>
<evidence type="ECO:0000313" key="11">
    <source>
        <dbReference type="Proteomes" id="UP000002064"/>
    </source>
</evidence>
<protein>
    <recommendedName>
        <fullName evidence="5">non-reducing end alpha-L-arabinofuranosidase</fullName>
        <ecNumber evidence="5">3.2.1.55</ecNumber>
    </recommendedName>
</protein>
<gene>
    <name evidence="10" type="ordered locus">Tmath_1690</name>
</gene>
<evidence type="ECO:0000259" key="9">
    <source>
        <dbReference type="SMART" id="SM00813"/>
    </source>
</evidence>
<dbReference type="Gene3D" id="3.20.20.80">
    <property type="entry name" value="Glycosidases"/>
    <property type="match status" value="1"/>
</dbReference>
<dbReference type="Pfam" id="PF06964">
    <property type="entry name" value="Alpha-L-AF_C"/>
    <property type="match status" value="1"/>
</dbReference>
<evidence type="ECO:0000256" key="8">
    <source>
        <dbReference type="ARBA" id="ARBA00023295"/>
    </source>
</evidence>
<dbReference type="RefSeq" id="WP_013150627.1">
    <property type="nucleotide sequence ID" value="NC_014209.1"/>
</dbReference>
<dbReference type="InterPro" id="IPR055235">
    <property type="entry name" value="ASD1_cat"/>
</dbReference>
<evidence type="ECO:0000256" key="3">
    <source>
        <dbReference type="ARBA" id="ARBA00007186"/>
    </source>
</evidence>
<comment type="similarity">
    <text evidence="3">Belongs to the glycosyl hydrolase 51 family.</text>
</comment>
<evidence type="ECO:0000256" key="1">
    <source>
        <dbReference type="ARBA" id="ARBA00001462"/>
    </source>
</evidence>
<dbReference type="EMBL" id="CP002032">
    <property type="protein sequence ID" value="ADH61395.1"/>
    <property type="molecule type" value="Genomic_DNA"/>
</dbReference>
<keyword evidence="7" id="KW-0119">Carbohydrate metabolism</keyword>
<evidence type="ECO:0000256" key="2">
    <source>
        <dbReference type="ARBA" id="ARBA00004881"/>
    </source>
</evidence>
<accession>A0ABM5LRE4</accession>
<evidence type="ECO:0000256" key="6">
    <source>
        <dbReference type="ARBA" id="ARBA00022801"/>
    </source>
</evidence>
<evidence type="ECO:0000313" key="10">
    <source>
        <dbReference type="EMBL" id="ADH61395.1"/>
    </source>
</evidence>
<keyword evidence="11" id="KW-1185">Reference proteome</keyword>
<dbReference type="Pfam" id="PF22848">
    <property type="entry name" value="ASD1_dom"/>
    <property type="match status" value="1"/>
</dbReference>
<evidence type="ECO:0000256" key="4">
    <source>
        <dbReference type="ARBA" id="ARBA00011165"/>
    </source>
</evidence>
<dbReference type="InterPro" id="IPR010720">
    <property type="entry name" value="Alpha-L-AF_C"/>
</dbReference>
<dbReference type="PANTHER" id="PTHR43576">
    <property type="entry name" value="ALPHA-L-ARABINOFURANOSIDASE C-RELATED"/>
    <property type="match status" value="1"/>
</dbReference>
<sequence length="503" mass="57357">MNKKVKMILDKDFKIGKVDDRIYGSFIEHLGRAVYGGIYEPDHPEADEMGFRKDVIELVKELKVPIVRYPGGNFVSGYNWEDGIGPRELRPKRLELAWRSIETNEIGINEFVEWAKRVNTEVMMAINLGTRGIDAARNIVEYCNMPEGTYWSDLRKSHGYREPHKIKVWNLGNEMDGPWQIGQKTADEYGRLAKEAAKVMKAVDPSIELAVCGSSNSSMPTFGQWEATVLEHTYDYVDYISVHTYYGNEENDIGNFLAKSLDMDEIIKTVIATADYVKGKKRSKKTINISFDEWNVWYHSREADKKIAPWSVAPPLLEDIYTFEDALLVGCMLITLLKHADRVKIACLAQLVNVIAPIMTEKGGKAWRQTIYYPYRHASLYGRGYVLNAVIDTPTYNSKDFCDVPILESTAVADENNNKLTIFAVNRDQQDSLLLESEIRGFEDYRVVEHIVLENENLKATNTKENPFNVVPHNDGNAMIEDGVLKAILPKLSWNVIRLAKRN</sequence>
<dbReference type="InterPro" id="IPR013780">
    <property type="entry name" value="Glyco_hydro_b"/>
</dbReference>
<comment type="catalytic activity">
    <reaction evidence="1">
        <text>Hydrolysis of terminal non-reducing alpha-L-arabinofuranoside residues in alpha-L-arabinosides.</text>
        <dbReference type="EC" id="3.2.1.55"/>
    </reaction>
</comment>
<proteinExistence type="inferred from homology"/>
<evidence type="ECO:0000256" key="5">
    <source>
        <dbReference type="ARBA" id="ARBA00012670"/>
    </source>
</evidence>
<dbReference type="Proteomes" id="UP000002064">
    <property type="component" value="Chromosome"/>
</dbReference>
<organism evidence="10 11">
    <name type="scientific">Thermoanaerobacter mathranii subsp. mathranii (strain DSM 11426 / CCUG 53645 / CIP 108742 / A3)</name>
    <dbReference type="NCBI Taxonomy" id="583358"/>
    <lineage>
        <taxon>Bacteria</taxon>
        <taxon>Bacillati</taxon>
        <taxon>Bacillota</taxon>
        <taxon>Clostridia</taxon>
        <taxon>Thermoanaerobacterales</taxon>
        <taxon>Thermoanaerobacteraceae</taxon>
        <taxon>Thermoanaerobacter</taxon>
    </lineage>
</organism>
<dbReference type="SUPFAM" id="SSF51011">
    <property type="entry name" value="Glycosyl hydrolase domain"/>
    <property type="match status" value="1"/>
</dbReference>
<dbReference type="SUPFAM" id="SSF51445">
    <property type="entry name" value="(Trans)glycosidases"/>
    <property type="match status" value="1"/>
</dbReference>
<name>A0ABM5LRE4_THEM3</name>
<reference evidence="10 11" key="1">
    <citation type="submission" date="2010-05" db="EMBL/GenBank/DDBJ databases">
        <title>Complete sequence of Thermoanaerobacter mathranii subsp. mathranii mathranii str. A3.</title>
        <authorList>
            <consortium name="US DOE Joint Genome Institute"/>
            <person name="Lucas S."/>
            <person name="Copeland A."/>
            <person name="Lapidus A."/>
            <person name="Cheng J.-F."/>
            <person name="Bruce D."/>
            <person name="Goodwin L."/>
            <person name="Pitluck S."/>
            <person name="Held B."/>
            <person name="Detter J.C."/>
            <person name="Han C."/>
            <person name="Tapia R."/>
            <person name="Land M."/>
            <person name="Hauser L."/>
            <person name="Kyrpides N."/>
            <person name="Mikhailova N."/>
            <person name="Zhou J."/>
            <person name="Hemme C."/>
            <person name="Woyke T."/>
        </authorList>
    </citation>
    <scope>NUCLEOTIDE SEQUENCE [LARGE SCALE GENOMIC DNA]</scope>
    <source>
        <strain evidence="10 11">A3</strain>
    </source>
</reference>
<comment type="subunit">
    <text evidence="4">Homohexamer; trimer of dimers.</text>
</comment>
<keyword evidence="8" id="KW-0326">Glycosidase</keyword>
<dbReference type="SMART" id="SM00813">
    <property type="entry name" value="Alpha-L-AF_C"/>
    <property type="match status" value="1"/>
</dbReference>
<evidence type="ECO:0000256" key="7">
    <source>
        <dbReference type="ARBA" id="ARBA00023277"/>
    </source>
</evidence>
<dbReference type="PANTHER" id="PTHR43576:SF3">
    <property type="entry name" value="ALPHA-L-ARABINOFURANOSIDASE C"/>
    <property type="match status" value="1"/>
</dbReference>
<dbReference type="InterPro" id="IPR017853">
    <property type="entry name" value="GH"/>
</dbReference>
<comment type="pathway">
    <text evidence="2">Glycan metabolism.</text>
</comment>
<dbReference type="EC" id="3.2.1.55" evidence="5"/>